<evidence type="ECO:0000256" key="3">
    <source>
        <dbReference type="ARBA" id="ARBA00022448"/>
    </source>
</evidence>
<keyword evidence="5 9" id="KW-1133">Transmembrane helix</keyword>
<evidence type="ECO:0000256" key="1">
    <source>
        <dbReference type="ARBA" id="ARBA00004651"/>
    </source>
</evidence>
<dbReference type="InterPro" id="IPR005667">
    <property type="entry name" value="Sulph_transpt2"/>
</dbReference>
<dbReference type="PROSITE" id="PS50928">
    <property type="entry name" value="ABC_TM1"/>
    <property type="match status" value="1"/>
</dbReference>
<dbReference type="OrthoDB" id="9774448at2"/>
<dbReference type="PANTHER" id="PTHR30406:SF8">
    <property type="entry name" value="SULFATE TRANSPORT SYSTEM PERMEASE PROTEIN CYST"/>
    <property type="match status" value="1"/>
</dbReference>
<dbReference type="Gene3D" id="1.10.3720.10">
    <property type="entry name" value="MetI-like"/>
    <property type="match status" value="1"/>
</dbReference>
<dbReference type="InterPro" id="IPR035906">
    <property type="entry name" value="MetI-like_sf"/>
</dbReference>
<dbReference type="EMBL" id="SMGG01000004">
    <property type="protein sequence ID" value="TCK60591.1"/>
    <property type="molecule type" value="Genomic_DNA"/>
</dbReference>
<comment type="subcellular location">
    <subcellularLocation>
        <location evidence="1 9">Cell membrane</location>
        <topology evidence="1 9">Multi-pass membrane protein</topology>
    </subcellularLocation>
</comment>
<name>A0A4V6NEF8_9BACT</name>
<evidence type="ECO:0000256" key="2">
    <source>
        <dbReference type="ARBA" id="ARBA00011779"/>
    </source>
</evidence>
<keyword evidence="4 9" id="KW-0812">Transmembrane</keyword>
<proteinExistence type="inferred from homology"/>
<dbReference type="Pfam" id="PF00528">
    <property type="entry name" value="BPD_transp_1"/>
    <property type="match status" value="1"/>
</dbReference>
<evidence type="ECO:0000313" key="12">
    <source>
        <dbReference type="Proteomes" id="UP000294614"/>
    </source>
</evidence>
<organism evidence="11 12">
    <name type="scientific">Seleniivibrio woodruffii</name>
    <dbReference type="NCBI Taxonomy" id="1078050"/>
    <lineage>
        <taxon>Bacteria</taxon>
        <taxon>Pseudomonadati</taxon>
        <taxon>Deferribacterota</taxon>
        <taxon>Deferribacteres</taxon>
        <taxon>Deferribacterales</taxon>
        <taxon>Geovibrionaceae</taxon>
        <taxon>Seleniivibrio</taxon>
    </lineage>
</organism>
<dbReference type="GO" id="GO:0015419">
    <property type="term" value="F:ABC-type sulfate transporter activity"/>
    <property type="evidence" value="ECO:0007669"/>
    <property type="project" value="InterPro"/>
</dbReference>
<gene>
    <name evidence="11" type="ORF">C8D98_1469</name>
</gene>
<accession>A0A4V6NEF8</accession>
<reference evidence="11 12" key="1">
    <citation type="submission" date="2019-03" db="EMBL/GenBank/DDBJ databases">
        <title>Genomic Encyclopedia of Type Strains, Phase IV (KMG-IV): sequencing the most valuable type-strain genomes for metagenomic binning, comparative biology and taxonomic classification.</title>
        <authorList>
            <person name="Goeker M."/>
        </authorList>
    </citation>
    <scope>NUCLEOTIDE SEQUENCE [LARGE SCALE GENOMIC DNA]</scope>
    <source>
        <strain evidence="11 12">DSM 24984</strain>
    </source>
</reference>
<feature type="transmembrane region" description="Helical" evidence="9">
    <location>
        <begin position="154"/>
        <end position="179"/>
    </location>
</feature>
<evidence type="ECO:0000256" key="6">
    <source>
        <dbReference type="ARBA" id="ARBA00023032"/>
    </source>
</evidence>
<keyword evidence="6" id="KW-0764">Sulfate transport</keyword>
<comment type="caution">
    <text evidence="11">The sequence shown here is derived from an EMBL/GenBank/DDBJ whole genome shotgun (WGS) entry which is preliminary data.</text>
</comment>
<evidence type="ECO:0000259" key="10">
    <source>
        <dbReference type="PROSITE" id="PS50928"/>
    </source>
</evidence>
<dbReference type="InterPro" id="IPR000515">
    <property type="entry name" value="MetI-like"/>
</dbReference>
<feature type="transmembrane region" description="Helical" evidence="9">
    <location>
        <begin position="52"/>
        <end position="73"/>
    </location>
</feature>
<evidence type="ECO:0000256" key="4">
    <source>
        <dbReference type="ARBA" id="ARBA00022692"/>
    </source>
</evidence>
<dbReference type="Proteomes" id="UP000294614">
    <property type="component" value="Unassembled WGS sequence"/>
</dbReference>
<keyword evidence="7 9" id="KW-0472">Membrane</keyword>
<protein>
    <submittedName>
        <fullName evidence="11">Molybdate transport system permease protein</fullName>
    </submittedName>
</protein>
<feature type="transmembrane region" description="Helical" evidence="9">
    <location>
        <begin position="199"/>
        <end position="220"/>
    </location>
</feature>
<dbReference type="GO" id="GO:0005886">
    <property type="term" value="C:plasma membrane"/>
    <property type="evidence" value="ECO:0007669"/>
    <property type="project" value="UniProtKB-SubCell"/>
</dbReference>
<dbReference type="CDD" id="cd06261">
    <property type="entry name" value="TM_PBP2"/>
    <property type="match status" value="1"/>
</dbReference>
<comment type="subunit">
    <text evidence="2">The complex is composed of two ATP-binding proteins (CysA), two transmembrane proteins (CysT and CysW) and a solute-binding protein (CysP).</text>
</comment>
<keyword evidence="12" id="KW-1185">Reference proteome</keyword>
<dbReference type="PANTHER" id="PTHR30406">
    <property type="entry name" value="SULFATE TRANSPORT SYSTEM PERMEASE PROTEIN"/>
    <property type="match status" value="1"/>
</dbReference>
<dbReference type="AlphaFoldDB" id="A0A4V6NEF8"/>
<evidence type="ECO:0000256" key="9">
    <source>
        <dbReference type="RuleBase" id="RU363032"/>
    </source>
</evidence>
<evidence type="ECO:0000256" key="7">
    <source>
        <dbReference type="ARBA" id="ARBA00023136"/>
    </source>
</evidence>
<comment type="function">
    <text evidence="8">Part of the ABC transporter complex CysAWTP (TC 3.A.1.6.1) involved in sulfate/thiosulfate import. Probably responsible for the translocation of the substrate across the membrane.</text>
</comment>
<dbReference type="RefSeq" id="WP_132873398.1">
    <property type="nucleotide sequence ID" value="NZ_SMGG01000004.1"/>
</dbReference>
<evidence type="ECO:0000313" key="11">
    <source>
        <dbReference type="EMBL" id="TCK60591.1"/>
    </source>
</evidence>
<feature type="domain" description="ABC transmembrane type-1" evidence="10">
    <location>
        <begin position="17"/>
        <end position="220"/>
    </location>
</feature>
<comment type="similarity">
    <text evidence="9">Belongs to the binding-protein-dependent transport system permease family.</text>
</comment>
<sequence length="228" mass="24861">MDLFLNELTSQQIIFSIFLTAKVCFWAFLLHGFFGILLAWYLSSEKAPFRNVINIIISFPLVFPPIATGFLLLMVFGRFGVLGKYLQPLGVEIIFTQKALVLAAFTAGLPLVVKPIQSAIASSAKNLIEASLTLGKSRLTTFIRVVVPNVRKSIFAGLALGVGRSMGEVGITLMIGGNIIGKTNTLSLEIYNAVFDGNYLRAGVLCVILLGVSVILFTLLRRMETRSV</sequence>
<evidence type="ECO:0000256" key="8">
    <source>
        <dbReference type="ARBA" id="ARBA00025323"/>
    </source>
</evidence>
<evidence type="ECO:0000256" key="5">
    <source>
        <dbReference type="ARBA" id="ARBA00022989"/>
    </source>
</evidence>
<keyword evidence="3 9" id="KW-0813">Transport</keyword>
<feature type="transmembrane region" description="Helical" evidence="9">
    <location>
        <begin position="12"/>
        <end position="40"/>
    </location>
</feature>
<dbReference type="SUPFAM" id="SSF161098">
    <property type="entry name" value="MetI-like"/>
    <property type="match status" value="1"/>
</dbReference>